<organism evidence="1 3">
    <name type="scientific">Erinaceus europaeus</name>
    <name type="common">Western European hedgehog</name>
    <dbReference type="NCBI Taxonomy" id="9365"/>
    <lineage>
        <taxon>Eukaryota</taxon>
        <taxon>Metazoa</taxon>
        <taxon>Chordata</taxon>
        <taxon>Craniata</taxon>
        <taxon>Vertebrata</taxon>
        <taxon>Euteleostomi</taxon>
        <taxon>Mammalia</taxon>
        <taxon>Eutheria</taxon>
        <taxon>Laurasiatheria</taxon>
        <taxon>Eulipotyphla</taxon>
        <taxon>Erinaceidae</taxon>
        <taxon>Erinaceinae</taxon>
        <taxon>Erinaceus</taxon>
    </lineage>
</organism>
<name>A0ABM3XUR3_ERIEU</name>
<dbReference type="PANTHER" id="PTHR37352:SF1">
    <property type="entry name" value="TESTIS-SPECIFIC GENE 13 PROTEIN"/>
    <property type="match status" value="1"/>
</dbReference>
<dbReference type="Proteomes" id="UP001652624">
    <property type="component" value="Chromosome 8"/>
</dbReference>
<evidence type="ECO:0000313" key="1">
    <source>
        <dbReference type="Proteomes" id="UP001652624"/>
    </source>
</evidence>
<protein>
    <submittedName>
        <fullName evidence="2 3">Testis-specific gene 13 protein isoform X1</fullName>
    </submittedName>
</protein>
<gene>
    <name evidence="2 3" type="primary">TSGA13</name>
</gene>
<dbReference type="RefSeq" id="XP_060052547.1">
    <property type="nucleotide sequence ID" value="XM_060196564.1"/>
</dbReference>
<evidence type="ECO:0000313" key="3">
    <source>
        <dbReference type="RefSeq" id="XP_060052548.1"/>
    </source>
</evidence>
<accession>A0ABM3XUR3</accession>
<dbReference type="Pfam" id="PF14994">
    <property type="entry name" value="TSGA13"/>
    <property type="match status" value="1"/>
</dbReference>
<reference evidence="2 3" key="1">
    <citation type="submission" date="2025-05" db="UniProtKB">
        <authorList>
            <consortium name="RefSeq"/>
        </authorList>
    </citation>
    <scope>IDENTIFICATION</scope>
</reference>
<dbReference type="GeneID" id="103114523"/>
<dbReference type="PANTHER" id="PTHR37352">
    <property type="entry name" value="TESTIS-SPECIFIC GENE 13 PROTEIN"/>
    <property type="match status" value="1"/>
</dbReference>
<keyword evidence="1" id="KW-1185">Reference proteome</keyword>
<evidence type="ECO:0000313" key="2">
    <source>
        <dbReference type="RefSeq" id="XP_060052547.1"/>
    </source>
</evidence>
<proteinExistence type="predicted"/>
<dbReference type="RefSeq" id="XP_060052548.1">
    <property type="nucleotide sequence ID" value="XM_060196565.1"/>
</dbReference>
<dbReference type="InterPro" id="IPR029241">
    <property type="entry name" value="TSGA13"/>
</dbReference>
<sequence>MSTPVEKKQLSLRMQPSKLKYSGTTNQATVGDNEEIFDMVGQSKFVLKELHRYSIHPNLSRYYEPLKPTALQKFLTEHGKIRSFMLKVTEYDQDKTLLILTNNPLPSPFQQHGNDITPITPFSEEFQFTGSDHHPRYTENLYLPGMTPSKTFRSERKPTFPVTLLEELSPRQEQWFRFSTDKDFMSEGRYSQLHSLRKQKTMYPQLTFAPARRNVSKKLQSETWTSKRFSEPLTLFSLQEEKPTRVAPGEKAFRYGSARQWVIKNATVLP</sequence>